<reference evidence="2" key="1">
    <citation type="submission" date="2014-09" db="EMBL/GenBank/DDBJ databases">
        <authorList>
            <person name="Magalhaes I.L.F."/>
            <person name="Oliveira U."/>
            <person name="Santos F.R."/>
            <person name="Vidigal T.H.D.A."/>
            <person name="Brescovit A.D."/>
            <person name="Santos A.J."/>
        </authorList>
    </citation>
    <scope>NUCLEOTIDE SEQUENCE</scope>
    <source>
        <tissue evidence="2">Shoot tissue taken approximately 20 cm above the soil surface</tissue>
    </source>
</reference>
<organism evidence="2">
    <name type="scientific">Arundo donax</name>
    <name type="common">Giant reed</name>
    <name type="synonym">Donax arundinaceus</name>
    <dbReference type="NCBI Taxonomy" id="35708"/>
    <lineage>
        <taxon>Eukaryota</taxon>
        <taxon>Viridiplantae</taxon>
        <taxon>Streptophyta</taxon>
        <taxon>Embryophyta</taxon>
        <taxon>Tracheophyta</taxon>
        <taxon>Spermatophyta</taxon>
        <taxon>Magnoliopsida</taxon>
        <taxon>Liliopsida</taxon>
        <taxon>Poales</taxon>
        <taxon>Poaceae</taxon>
        <taxon>PACMAD clade</taxon>
        <taxon>Arundinoideae</taxon>
        <taxon>Arundineae</taxon>
        <taxon>Arundo</taxon>
    </lineage>
</organism>
<accession>A0A0A9G767</accession>
<sequence>MGSPPASSCSARRRWCPRSGTRLRPSSSCRSWRTASSSSTSSATSSAASGEAASTSRSILPPKSTTGSPPSAATSMAGTWRHHGWRAPIYRHCSWASPGDHLPSHTRDSCTQFVMVEPLLWIGCWLLIWKMQMVSFLKMLQHPL</sequence>
<dbReference type="AlphaFoldDB" id="A0A0A9G767"/>
<feature type="compositionally biased region" description="Low complexity" evidence="1">
    <location>
        <begin position="1"/>
        <end position="10"/>
    </location>
</feature>
<proteinExistence type="predicted"/>
<protein>
    <submittedName>
        <fullName evidence="2">Uncharacterized protein</fullName>
    </submittedName>
</protein>
<reference evidence="2" key="2">
    <citation type="journal article" date="2015" name="Data Brief">
        <title>Shoot transcriptome of the giant reed, Arundo donax.</title>
        <authorList>
            <person name="Barrero R.A."/>
            <person name="Guerrero F.D."/>
            <person name="Moolhuijzen P."/>
            <person name="Goolsby J.A."/>
            <person name="Tidwell J."/>
            <person name="Bellgard S.E."/>
            <person name="Bellgard M.I."/>
        </authorList>
    </citation>
    <scope>NUCLEOTIDE SEQUENCE</scope>
    <source>
        <tissue evidence="2">Shoot tissue taken approximately 20 cm above the soil surface</tissue>
    </source>
</reference>
<dbReference type="EMBL" id="GBRH01177564">
    <property type="protein sequence ID" value="JAE20332.1"/>
    <property type="molecule type" value="Transcribed_RNA"/>
</dbReference>
<evidence type="ECO:0000313" key="2">
    <source>
        <dbReference type="EMBL" id="JAE20332.1"/>
    </source>
</evidence>
<evidence type="ECO:0000256" key="1">
    <source>
        <dbReference type="SAM" id="MobiDB-lite"/>
    </source>
</evidence>
<feature type="region of interest" description="Disordered" evidence="1">
    <location>
        <begin position="1"/>
        <end position="77"/>
    </location>
</feature>
<name>A0A0A9G767_ARUDO</name>
<feature type="compositionally biased region" description="Low complexity" evidence="1">
    <location>
        <begin position="26"/>
        <end position="77"/>
    </location>
</feature>